<organism evidence="2 3">
    <name type="scientific">Vibrio rumoiensis</name>
    <dbReference type="NCBI Taxonomy" id="76258"/>
    <lineage>
        <taxon>Bacteria</taxon>
        <taxon>Pseudomonadati</taxon>
        <taxon>Pseudomonadota</taxon>
        <taxon>Gammaproteobacteria</taxon>
        <taxon>Vibrionales</taxon>
        <taxon>Vibrionaceae</taxon>
        <taxon>Vibrio</taxon>
    </lineage>
</organism>
<keyword evidence="1" id="KW-0812">Transmembrane</keyword>
<evidence type="ECO:0008006" key="4">
    <source>
        <dbReference type="Google" id="ProtNLM"/>
    </source>
</evidence>
<dbReference type="Proteomes" id="UP001607151">
    <property type="component" value="Unassembled WGS sequence"/>
</dbReference>
<reference evidence="2 3" key="1">
    <citation type="submission" date="2024-10" db="EMBL/GenBank/DDBJ databases">
        <authorList>
            <person name="Yibar A."/>
            <person name="Saticioglu I.B."/>
            <person name="Duman M."/>
            <person name="Ajmi N."/>
            <person name="Gurler F."/>
            <person name="Ay H."/>
            <person name="Onuk E."/>
            <person name="Guler S."/>
            <person name="Romalde J.L."/>
        </authorList>
    </citation>
    <scope>NUCLEOTIDE SEQUENCE [LARGE SCALE GENOMIC DNA]</scope>
    <source>
        <strain evidence="2 3">14-MA-B</strain>
    </source>
</reference>
<evidence type="ECO:0000313" key="3">
    <source>
        <dbReference type="Proteomes" id="UP001607151"/>
    </source>
</evidence>
<keyword evidence="1" id="KW-1133">Transmembrane helix</keyword>
<gene>
    <name evidence="2" type="ORF">ACGRQ9_09200</name>
</gene>
<keyword evidence="3" id="KW-1185">Reference proteome</keyword>
<comment type="caution">
    <text evidence="2">The sequence shown here is derived from an EMBL/GenBank/DDBJ whole genome shotgun (WGS) entry which is preliminary data.</text>
</comment>
<evidence type="ECO:0000313" key="2">
    <source>
        <dbReference type="EMBL" id="MFH0265661.1"/>
    </source>
</evidence>
<name>A0ABW7IVG7_9VIBR</name>
<protein>
    <recommendedName>
        <fullName evidence="4">Zinc ribbon domain-containing protein</fullName>
    </recommendedName>
</protein>
<feature type="transmembrane region" description="Helical" evidence="1">
    <location>
        <begin position="54"/>
        <end position="73"/>
    </location>
</feature>
<accession>A0ABW7IVG7</accession>
<dbReference type="EMBL" id="JBIHSN010000002">
    <property type="protein sequence ID" value="MFH0265661.1"/>
    <property type="molecule type" value="Genomic_DNA"/>
</dbReference>
<dbReference type="RefSeq" id="WP_394607774.1">
    <property type="nucleotide sequence ID" value="NZ_JBIHSN010000002.1"/>
</dbReference>
<sequence>MKITADKTLPSEIVKLRIITKRKRCSICASIISPKAKKCIQCGSYQDARRFLDIGNTSLSLVIAFLTLLLLIFEKSQGLYENIQARKFDVKVNRTIHSIGKDELVVLYRNTGYSEAILPDGIICIVPLAKVESHFNNQSPLTNSSIKQIYNEEVLSEFVFSYSVTGDINQLVLHKEQSQLVTYRFKELVPVTSQGSLSPSNEYNSYCNVPIENVNSNPEWKIEPDVEVFNRSVLSLSALDVFLFQKYLRDFTKENTE</sequence>
<proteinExistence type="predicted"/>
<keyword evidence="1" id="KW-0472">Membrane</keyword>
<evidence type="ECO:0000256" key="1">
    <source>
        <dbReference type="SAM" id="Phobius"/>
    </source>
</evidence>